<dbReference type="InterPro" id="IPR036513">
    <property type="entry name" value="STAS_dom_sf"/>
</dbReference>
<dbReference type="GO" id="GO:0043856">
    <property type="term" value="F:anti-sigma factor antagonist activity"/>
    <property type="evidence" value="ECO:0007669"/>
    <property type="project" value="InterPro"/>
</dbReference>
<dbReference type="KEGG" id="mmi:MMAR_0737"/>
<dbReference type="PROSITE" id="PS50801">
    <property type="entry name" value="STAS"/>
    <property type="match status" value="1"/>
</dbReference>
<sequence length="140" mass="15089">MTHSRAVKAMDLLAVEHEVRQDTVVVRAKGDVDSSTVEQLVVHLAAAMQLAATHPARLVVIDLQPVTFFGSAGLNAVLECHEQGMAAGTSVRLVADHGQVLAPIQVTELDRIFEIYPTLAGALRPGKPGEHDLEDVERPR</sequence>
<evidence type="ECO:0000313" key="5">
    <source>
        <dbReference type="Proteomes" id="UP000001190"/>
    </source>
</evidence>
<evidence type="ECO:0000256" key="1">
    <source>
        <dbReference type="ARBA" id="ARBA00009013"/>
    </source>
</evidence>
<dbReference type="CDD" id="cd07043">
    <property type="entry name" value="STAS_anti-anti-sigma_factors"/>
    <property type="match status" value="1"/>
</dbReference>
<gene>
    <name evidence="4" type="ordered locus">MMAR_0737</name>
</gene>
<dbReference type="EMBL" id="CP000854">
    <property type="protein sequence ID" value="ACC39197.1"/>
    <property type="molecule type" value="Genomic_DNA"/>
</dbReference>
<dbReference type="AlphaFoldDB" id="B2HQM7"/>
<dbReference type="SUPFAM" id="SSF52091">
    <property type="entry name" value="SpoIIaa-like"/>
    <property type="match status" value="1"/>
</dbReference>
<dbReference type="InterPro" id="IPR002645">
    <property type="entry name" value="STAS_dom"/>
</dbReference>
<keyword evidence="5" id="KW-1185">Reference proteome</keyword>
<name>B2HQM7_MYCMM</name>
<dbReference type="Pfam" id="PF01740">
    <property type="entry name" value="STAS"/>
    <property type="match status" value="1"/>
</dbReference>
<organism evidence="4 5">
    <name type="scientific">Mycobacterium marinum (strain ATCC BAA-535 / M)</name>
    <dbReference type="NCBI Taxonomy" id="216594"/>
    <lineage>
        <taxon>Bacteria</taxon>
        <taxon>Bacillati</taxon>
        <taxon>Actinomycetota</taxon>
        <taxon>Actinomycetes</taxon>
        <taxon>Mycobacteriales</taxon>
        <taxon>Mycobacteriaceae</taxon>
        <taxon>Mycobacterium</taxon>
        <taxon>Mycobacterium ulcerans group</taxon>
    </lineage>
</organism>
<evidence type="ECO:0000259" key="3">
    <source>
        <dbReference type="PROSITE" id="PS50801"/>
    </source>
</evidence>
<dbReference type="eggNOG" id="COG1366">
    <property type="taxonomic scope" value="Bacteria"/>
</dbReference>
<proteinExistence type="inferred from homology"/>
<dbReference type="Proteomes" id="UP000001190">
    <property type="component" value="Chromosome"/>
</dbReference>
<comment type="similarity">
    <text evidence="1 2">Belongs to the anti-sigma-factor antagonist family.</text>
</comment>
<evidence type="ECO:0000313" key="4">
    <source>
        <dbReference type="EMBL" id="ACC39197.1"/>
    </source>
</evidence>
<dbReference type="HOGENOM" id="CLU_115403_3_1_11"/>
<dbReference type="Gene3D" id="3.30.750.24">
    <property type="entry name" value="STAS domain"/>
    <property type="match status" value="1"/>
</dbReference>
<feature type="domain" description="STAS" evidence="3">
    <location>
        <begin position="13"/>
        <end position="126"/>
    </location>
</feature>
<dbReference type="PANTHER" id="PTHR33495">
    <property type="entry name" value="ANTI-SIGMA FACTOR ANTAGONIST TM_1081-RELATED-RELATED"/>
    <property type="match status" value="1"/>
</dbReference>
<protein>
    <recommendedName>
        <fullName evidence="2">Anti-sigma factor antagonist</fullName>
    </recommendedName>
</protein>
<dbReference type="STRING" id="216594.MMAR_0737"/>
<dbReference type="NCBIfam" id="TIGR00377">
    <property type="entry name" value="ant_ant_sig"/>
    <property type="match status" value="1"/>
</dbReference>
<dbReference type="InterPro" id="IPR003658">
    <property type="entry name" value="Anti-sigma_ant"/>
</dbReference>
<dbReference type="PANTHER" id="PTHR33495:SF2">
    <property type="entry name" value="ANTI-SIGMA FACTOR ANTAGONIST TM_1081-RELATED"/>
    <property type="match status" value="1"/>
</dbReference>
<evidence type="ECO:0000256" key="2">
    <source>
        <dbReference type="RuleBase" id="RU003749"/>
    </source>
</evidence>
<accession>B2HQM7</accession>
<reference evidence="4 5" key="1">
    <citation type="journal article" date="2008" name="Genome Res.">
        <title>Insights from the complete genome sequence of Mycobacterium marinum on the evolution of Mycobacterium tuberculosis.</title>
        <authorList>
            <person name="Stinear T.P."/>
            <person name="Seemann T."/>
            <person name="Harrison P.F."/>
            <person name="Jenkin G.A."/>
            <person name="Davies J.K."/>
            <person name="Johnson P.D."/>
            <person name="Abdellah Z."/>
            <person name="Arrowsmith C."/>
            <person name="Chillingworth T."/>
            <person name="Churcher C."/>
            <person name="Clarke K."/>
            <person name="Cronin A."/>
            <person name="Davis P."/>
            <person name="Goodhead I."/>
            <person name="Holroyd N."/>
            <person name="Jagels K."/>
            <person name="Lord A."/>
            <person name="Moule S."/>
            <person name="Mungall K."/>
            <person name="Norbertczak H."/>
            <person name="Quail M.A."/>
            <person name="Rabbinowitsch E."/>
            <person name="Walker D."/>
            <person name="White B."/>
            <person name="Whitehead S."/>
            <person name="Small P.L."/>
            <person name="Brosch R."/>
            <person name="Ramakrishnan L."/>
            <person name="Fischbach M.A."/>
            <person name="Parkhill J."/>
            <person name="Cole S.T."/>
        </authorList>
    </citation>
    <scope>NUCLEOTIDE SEQUENCE [LARGE SCALE GENOMIC DNA]</scope>
    <source>
        <strain evidence="5">ATCC BAA-535 / M</strain>
    </source>
</reference>